<dbReference type="InterPro" id="IPR023198">
    <property type="entry name" value="PGP-like_dom2"/>
</dbReference>
<accession>W7TRE2</accession>
<dbReference type="SFLD" id="SFLDG01129">
    <property type="entry name" value="C1.5:_HAD__Beta-PGM__Phosphata"/>
    <property type="match status" value="1"/>
</dbReference>
<keyword evidence="4" id="KW-0119">Carbohydrate metabolism</keyword>
<dbReference type="InterPro" id="IPR006439">
    <property type="entry name" value="HAD-SF_hydro_IA"/>
</dbReference>
<dbReference type="PANTHER" id="PTHR46193">
    <property type="entry name" value="6-PHOSPHOGLUCONATE PHOSPHATASE"/>
    <property type="match status" value="1"/>
</dbReference>
<dbReference type="InterPro" id="IPR051600">
    <property type="entry name" value="Beta-PGM-like"/>
</dbReference>
<dbReference type="Gene3D" id="1.10.150.240">
    <property type="entry name" value="Putative phosphatase, domain 2"/>
    <property type="match status" value="1"/>
</dbReference>
<dbReference type="GO" id="GO:0016787">
    <property type="term" value="F:hydrolase activity"/>
    <property type="evidence" value="ECO:0007669"/>
    <property type="project" value="UniProtKB-KW"/>
</dbReference>
<dbReference type="NCBIfam" id="TIGR01509">
    <property type="entry name" value="HAD-SF-IA-v3"/>
    <property type="match status" value="1"/>
</dbReference>
<keyword evidence="5" id="KW-0472">Membrane</keyword>
<evidence type="ECO:0000313" key="6">
    <source>
        <dbReference type="EMBL" id="EWM29820.1"/>
    </source>
</evidence>
<protein>
    <submittedName>
        <fullName evidence="6">Had family hydrolase</fullName>
    </submittedName>
</protein>
<name>W7TRE2_9STRA</name>
<gene>
    <name evidence="6" type="ORF">Naga_100017g58</name>
</gene>
<dbReference type="OrthoDB" id="40579at2759"/>
<organism evidence="6 7">
    <name type="scientific">Nannochloropsis gaditana</name>
    <dbReference type="NCBI Taxonomy" id="72520"/>
    <lineage>
        <taxon>Eukaryota</taxon>
        <taxon>Sar</taxon>
        <taxon>Stramenopiles</taxon>
        <taxon>Ochrophyta</taxon>
        <taxon>Eustigmatophyceae</taxon>
        <taxon>Eustigmatales</taxon>
        <taxon>Monodopsidaceae</taxon>
        <taxon>Nannochloropsis</taxon>
    </lineage>
</organism>
<feature type="transmembrane region" description="Helical" evidence="5">
    <location>
        <begin position="23"/>
        <end position="44"/>
    </location>
</feature>
<keyword evidence="6" id="KW-0378">Hydrolase</keyword>
<keyword evidence="5" id="KW-0812">Transmembrane</keyword>
<dbReference type="Proteomes" id="UP000019335">
    <property type="component" value="Chromosome 2"/>
</dbReference>
<proteinExistence type="predicted"/>
<dbReference type="InterPro" id="IPR023214">
    <property type="entry name" value="HAD_sf"/>
</dbReference>
<dbReference type="EMBL" id="AZIL01000116">
    <property type="protein sequence ID" value="EWM29820.1"/>
    <property type="molecule type" value="Genomic_DNA"/>
</dbReference>
<keyword evidence="5" id="KW-1133">Transmembrane helix</keyword>
<evidence type="ECO:0000313" key="7">
    <source>
        <dbReference type="Proteomes" id="UP000019335"/>
    </source>
</evidence>
<dbReference type="AlphaFoldDB" id="W7TRE2"/>
<comment type="caution">
    <text evidence="6">The sequence shown here is derived from an EMBL/GenBank/DDBJ whole genome shotgun (WGS) entry which is preliminary data.</text>
</comment>
<evidence type="ECO:0000256" key="1">
    <source>
        <dbReference type="ARBA" id="ARBA00001946"/>
    </source>
</evidence>
<comment type="cofactor">
    <cofactor evidence="1">
        <name>Mg(2+)</name>
        <dbReference type="ChEBI" id="CHEBI:18420"/>
    </cofactor>
</comment>
<evidence type="ECO:0000256" key="3">
    <source>
        <dbReference type="ARBA" id="ARBA00022842"/>
    </source>
</evidence>
<evidence type="ECO:0000256" key="2">
    <source>
        <dbReference type="ARBA" id="ARBA00022723"/>
    </source>
</evidence>
<dbReference type="InterPro" id="IPR041492">
    <property type="entry name" value="HAD_2"/>
</dbReference>
<dbReference type="PANTHER" id="PTHR46193:SF18">
    <property type="entry name" value="HEXITOL PHOSPHATASE B"/>
    <property type="match status" value="1"/>
</dbReference>
<dbReference type="SFLD" id="SFLDS00003">
    <property type="entry name" value="Haloacid_Dehalogenase"/>
    <property type="match status" value="1"/>
</dbReference>
<dbReference type="Pfam" id="PF13419">
    <property type="entry name" value="HAD_2"/>
    <property type="match status" value="1"/>
</dbReference>
<evidence type="ECO:0000256" key="5">
    <source>
        <dbReference type="SAM" id="Phobius"/>
    </source>
</evidence>
<evidence type="ECO:0000256" key="4">
    <source>
        <dbReference type="ARBA" id="ARBA00023277"/>
    </source>
</evidence>
<dbReference type="InterPro" id="IPR036412">
    <property type="entry name" value="HAD-like_sf"/>
</dbReference>
<keyword evidence="2" id="KW-0479">Metal-binding</keyword>
<dbReference type="GO" id="GO:0046872">
    <property type="term" value="F:metal ion binding"/>
    <property type="evidence" value="ECO:0007669"/>
    <property type="project" value="UniProtKB-KW"/>
</dbReference>
<keyword evidence="3" id="KW-0460">Magnesium</keyword>
<reference evidence="6 7" key="1">
    <citation type="journal article" date="2014" name="Mol. Plant">
        <title>Chromosome Scale Genome Assembly and Transcriptome Profiling of Nannochloropsis gaditana in Nitrogen Depletion.</title>
        <authorList>
            <person name="Corteggiani Carpinelli E."/>
            <person name="Telatin A."/>
            <person name="Vitulo N."/>
            <person name="Forcato C."/>
            <person name="D'Angelo M."/>
            <person name="Schiavon R."/>
            <person name="Vezzi A."/>
            <person name="Giacometti G.M."/>
            <person name="Morosinotto T."/>
            <person name="Valle G."/>
        </authorList>
    </citation>
    <scope>NUCLEOTIDE SEQUENCE [LARGE SCALE GENOMIC DNA]</scope>
    <source>
        <strain evidence="6 7">B-31</strain>
    </source>
</reference>
<dbReference type="CDD" id="cd07505">
    <property type="entry name" value="HAD_BPGM-like"/>
    <property type="match status" value="1"/>
</dbReference>
<sequence length="295" mass="33108">MIQFPTTAATSACWMSISCPFPFYLALTVVVLTLRSSCVAAFCFPSRLSVRTSKSYIRSRQNSVVMSISPHIKGICFDMDGTLTNSDDLHFETYRDTLLKFAPEYNDGRPLERAFYDQKLSGSANEIIVPMLLPHWPQDRMEELWLAKEALYRERSANISPLPGVIRLLDWCTENKIGYVLVTNAPRVECLHTLHSLKLKDRFHDSKIIIGQEMARPKPFPDAYNEGLRRLGLAAKECIAFEDSFSGLASAVAAGIPTVAVLTSRSEAEMIDRGAFMSVKDFDEPSLWALLEAKN</sequence>
<dbReference type="Gene3D" id="3.40.50.1000">
    <property type="entry name" value="HAD superfamily/HAD-like"/>
    <property type="match status" value="1"/>
</dbReference>
<dbReference type="SUPFAM" id="SSF56784">
    <property type="entry name" value="HAD-like"/>
    <property type="match status" value="1"/>
</dbReference>
<keyword evidence="7" id="KW-1185">Reference proteome</keyword>